<organism evidence="1 2">
    <name type="scientific">Rickenella mellea</name>
    <dbReference type="NCBI Taxonomy" id="50990"/>
    <lineage>
        <taxon>Eukaryota</taxon>
        <taxon>Fungi</taxon>
        <taxon>Dikarya</taxon>
        <taxon>Basidiomycota</taxon>
        <taxon>Agaricomycotina</taxon>
        <taxon>Agaricomycetes</taxon>
        <taxon>Hymenochaetales</taxon>
        <taxon>Rickenellaceae</taxon>
        <taxon>Rickenella</taxon>
    </lineage>
</organism>
<dbReference type="VEuPathDB" id="FungiDB:BD410DRAFT_614739"/>
<reference evidence="1 2" key="1">
    <citation type="submission" date="2018-06" db="EMBL/GenBank/DDBJ databases">
        <title>A transcriptomic atlas of mushroom development highlights an independent origin of complex multicellularity.</title>
        <authorList>
            <consortium name="DOE Joint Genome Institute"/>
            <person name="Krizsan K."/>
            <person name="Almasi E."/>
            <person name="Merenyi Z."/>
            <person name="Sahu N."/>
            <person name="Viragh M."/>
            <person name="Koszo T."/>
            <person name="Mondo S."/>
            <person name="Kiss B."/>
            <person name="Balint B."/>
            <person name="Kues U."/>
            <person name="Barry K."/>
            <person name="Hegedus J.C."/>
            <person name="Henrissat B."/>
            <person name="Johnson J."/>
            <person name="Lipzen A."/>
            <person name="Ohm R."/>
            <person name="Nagy I."/>
            <person name="Pangilinan J."/>
            <person name="Yan J."/>
            <person name="Xiong Y."/>
            <person name="Grigoriev I.V."/>
            <person name="Hibbett D.S."/>
            <person name="Nagy L.G."/>
        </authorList>
    </citation>
    <scope>NUCLEOTIDE SEQUENCE [LARGE SCALE GENOMIC DNA]</scope>
    <source>
        <strain evidence="1 2">SZMC22713</strain>
    </source>
</reference>
<dbReference type="AlphaFoldDB" id="A0A4Y7PPB4"/>
<dbReference type="EMBL" id="ML170237">
    <property type="protein sequence ID" value="TDL16692.1"/>
    <property type="molecule type" value="Genomic_DNA"/>
</dbReference>
<keyword evidence="2" id="KW-1185">Reference proteome</keyword>
<evidence type="ECO:0000313" key="1">
    <source>
        <dbReference type="EMBL" id="TDL16692.1"/>
    </source>
</evidence>
<name>A0A4Y7PPB4_9AGAM</name>
<proteinExistence type="predicted"/>
<evidence type="ECO:0000313" key="2">
    <source>
        <dbReference type="Proteomes" id="UP000294933"/>
    </source>
</evidence>
<sequence>MHLKRQLRVEHSLPYTLKTSECVYGGKREDGSASCLEIAISKVTEHFLFAPAEIRLRDDNDLFTQNECILQRGARWSAMVADKSWIQRILICAGLCGTGCLICSSFPSGTTDEMHTVILF</sequence>
<dbReference type="Proteomes" id="UP000294933">
    <property type="component" value="Unassembled WGS sequence"/>
</dbReference>
<accession>A0A4Y7PPB4</accession>
<gene>
    <name evidence="1" type="ORF">BD410DRAFT_614739</name>
</gene>
<protein>
    <submittedName>
        <fullName evidence="1">Uncharacterized protein</fullName>
    </submittedName>
</protein>